<comment type="caution">
    <text evidence="1">The sequence shown here is derived from an EMBL/GenBank/DDBJ whole genome shotgun (WGS) entry which is preliminary data.</text>
</comment>
<organism evidence="1 2">
    <name type="scientific">Actinacidiphila acididurans</name>
    <dbReference type="NCBI Taxonomy" id="2784346"/>
    <lineage>
        <taxon>Bacteria</taxon>
        <taxon>Bacillati</taxon>
        <taxon>Actinomycetota</taxon>
        <taxon>Actinomycetes</taxon>
        <taxon>Kitasatosporales</taxon>
        <taxon>Streptomycetaceae</taxon>
        <taxon>Actinacidiphila</taxon>
    </lineage>
</organism>
<gene>
    <name evidence="1" type="ORF">ITX44_37005</name>
</gene>
<evidence type="ECO:0000313" key="1">
    <source>
        <dbReference type="EMBL" id="MBM9510064.1"/>
    </source>
</evidence>
<evidence type="ECO:0000313" key="2">
    <source>
        <dbReference type="Proteomes" id="UP000749040"/>
    </source>
</evidence>
<name>A0ABS2U384_9ACTN</name>
<dbReference type="Proteomes" id="UP000749040">
    <property type="component" value="Unassembled WGS sequence"/>
</dbReference>
<sequence length="88" mass="9629">MTGKPAVLDDYVPGRKYVVPVAPLDPATERVDRHLTVLIWDPGTEEWGNGVALCGRAVARGPATGEGDCCRDCITILNIYPRHLIEQE</sequence>
<dbReference type="RefSeq" id="WP_205363715.1">
    <property type="nucleotide sequence ID" value="NZ_JADKYB010000030.1"/>
</dbReference>
<protein>
    <submittedName>
        <fullName evidence="1">Uncharacterized protein</fullName>
    </submittedName>
</protein>
<accession>A0ABS2U384</accession>
<keyword evidence="2" id="KW-1185">Reference proteome</keyword>
<proteinExistence type="predicted"/>
<reference evidence="1 2" key="1">
    <citation type="submission" date="2021-01" db="EMBL/GenBank/DDBJ databases">
        <title>Streptomyces acididurans sp. nov., isolated from a peat swamp forest soil.</title>
        <authorList>
            <person name="Chantavorakit T."/>
            <person name="Duangmal K."/>
        </authorList>
    </citation>
    <scope>NUCLEOTIDE SEQUENCE [LARGE SCALE GENOMIC DNA]</scope>
    <source>
        <strain evidence="1 2">KK5PA1</strain>
    </source>
</reference>
<dbReference type="EMBL" id="JADKYB010000030">
    <property type="protein sequence ID" value="MBM9510064.1"/>
    <property type="molecule type" value="Genomic_DNA"/>
</dbReference>